<evidence type="ECO:0000256" key="10">
    <source>
        <dbReference type="HAMAP-Rule" id="MF_00115"/>
    </source>
</evidence>
<dbReference type="Proteomes" id="UP000190774">
    <property type="component" value="Unassembled WGS sequence"/>
</dbReference>
<keyword evidence="8 10" id="KW-0472">Membrane</keyword>
<dbReference type="PANTHER" id="PTHR30266">
    <property type="entry name" value="MECHANOSENSITIVE CHANNEL MSCL"/>
    <property type="match status" value="1"/>
</dbReference>
<dbReference type="InterPro" id="IPR036019">
    <property type="entry name" value="MscL_channel"/>
</dbReference>
<dbReference type="PANTHER" id="PTHR30266:SF2">
    <property type="entry name" value="LARGE-CONDUCTANCE MECHANOSENSITIVE CHANNEL"/>
    <property type="match status" value="1"/>
</dbReference>
<sequence>MSMIKEFKEFVMRGNIIDLAVGVVIGGAFSKLVDGVVKGVIGPVVNMVKGEDTWPSLVQGVWDLGNGILNFLLLAAVVFFIFVKPINKLRALSSKPNSPVPPPVPEEVKLLTEIRDLLKKEQV</sequence>
<dbReference type="Gene3D" id="1.10.1200.120">
    <property type="entry name" value="Large-conductance mechanosensitive channel, MscL, domain 1"/>
    <property type="match status" value="1"/>
</dbReference>
<dbReference type="RefSeq" id="WP_078813924.1">
    <property type="nucleotide sequence ID" value="NZ_FUYE01000008.1"/>
</dbReference>
<protein>
    <recommendedName>
        <fullName evidence="10">Large-conductance mechanosensitive channel</fullName>
    </recommendedName>
</protein>
<evidence type="ECO:0000256" key="1">
    <source>
        <dbReference type="ARBA" id="ARBA00004651"/>
    </source>
</evidence>
<evidence type="ECO:0000256" key="6">
    <source>
        <dbReference type="ARBA" id="ARBA00022989"/>
    </source>
</evidence>
<dbReference type="InterPro" id="IPR001185">
    <property type="entry name" value="MS_channel"/>
</dbReference>
<evidence type="ECO:0000256" key="9">
    <source>
        <dbReference type="ARBA" id="ARBA00023303"/>
    </source>
</evidence>
<keyword evidence="6 10" id="KW-1133">Transmembrane helix</keyword>
<evidence type="ECO:0000256" key="8">
    <source>
        <dbReference type="ARBA" id="ARBA00023136"/>
    </source>
</evidence>
<dbReference type="PRINTS" id="PR01264">
    <property type="entry name" value="MECHCHANNEL"/>
</dbReference>
<dbReference type="InterPro" id="IPR037673">
    <property type="entry name" value="MSC/AndL"/>
</dbReference>
<evidence type="ECO:0000313" key="11">
    <source>
        <dbReference type="EMBL" id="SKA98373.1"/>
    </source>
</evidence>
<proteinExistence type="inferred from homology"/>
<feature type="transmembrane region" description="Helical" evidence="10">
    <location>
        <begin position="64"/>
        <end position="83"/>
    </location>
</feature>
<gene>
    <name evidence="10" type="primary">mscL</name>
    <name evidence="11" type="ORF">SAMN02745166_02741</name>
</gene>
<dbReference type="Pfam" id="PF01741">
    <property type="entry name" value="MscL"/>
    <property type="match status" value="1"/>
</dbReference>
<keyword evidence="4 10" id="KW-1003">Cell membrane</keyword>
<evidence type="ECO:0000256" key="7">
    <source>
        <dbReference type="ARBA" id="ARBA00023065"/>
    </source>
</evidence>
<evidence type="ECO:0000256" key="5">
    <source>
        <dbReference type="ARBA" id="ARBA00022692"/>
    </source>
</evidence>
<evidence type="ECO:0000256" key="4">
    <source>
        <dbReference type="ARBA" id="ARBA00022475"/>
    </source>
</evidence>
<dbReference type="AlphaFoldDB" id="A0A1T4Y9J6"/>
<keyword evidence="7 10" id="KW-0406">Ion transport</keyword>
<feature type="transmembrane region" description="Helical" evidence="10">
    <location>
        <begin position="12"/>
        <end position="30"/>
    </location>
</feature>
<organism evidence="11 12">
    <name type="scientific">Prosthecobacter debontii</name>
    <dbReference type="NCBI Taxonomy" id="48467"/>
    <lineage>
        <taxon>Bacteria</taxon>
        <taxon>Pseudomonadati</taxon>
        <taxon>Verrucomicrobiota</taxon>
        <taxon>Verrucomicrobiia</taxon>
        <taxon>Verrucomicrobiales</taxon>
        <taxon>Verrucomicrobiaceae</taxon>
        <taxon>Prosthecobacter</taxon>
    </lineage>
</organism>
<keyword evidence="12" id="KW-1185">Reference proteome</keyword>
<reference evidence="12" key="1">
    <citation type="submission" date="2017-02" db="EMBL/GenBank/DDBJ databases">
        <authorList>
            <person name="Varghese N."/>
            <person name="Submissions S."/>
        </authorList>
    </citation>
    <scope>NUCLEOTIDE SEQUENCE [LARGE SCALE GENOMIC DNA]</scope>
    <source>
        <strain evidence="12">ATCC 700200</strain>
    </source>
</reference>
<dbReference type="HAMAP" id="MF_00115">
    <property type="entry name" value="MscL"/>
    <property type="match status" value="1"/>
</dbReference>
<dbReference type="PROSITE" id="PS01327">
    <property type="entry name" value="MSCL"/>
    <property type="match status" value="1"/>
</dbReference>
<comment type="similarity">
    <text evidence="2 10">Belongs to the MscL family.</text>
</comment>
<evidence type="ECO:0000313" key="12">
    <source>
        <dbReference type="Proteomes" id="UP000190774"/>
    </source>
</evidence>
<dbReference type="SUPFAM" id="SSF81330">
    <property type="entry name" value="Gated mechanosensitive channel"/>
    <property type="match status" value="1"/>
</dbReference>
<accession>A0A1T4Y9J6</accession>
<keyword evidence="9 10" id="KW-0407">Ion channel</keyword>
<keyword evidence="3 10" id="KW-0813">Transport</keyword>
<dbReference type="STRING" id="48467.SAMN02745166_02741"/>
<comment type="subunit">
    <text evidence="10">Homopentamer.</text>
</comment>
<comment type="subcellular location">
    <subcellularLocation>
        <location evidence="1 10">Cell membrane</location>
        <topology evidence="1 10">Multi-pass membrane protein</topology>
    </subcellularLocation>
</comment>
<evidence type="ECO:0000256" key="2">
    <source>
        <dbReference type="ARBA" id="ARBA00007254"/>
    </source>
</evidence>
<dbReference type="GO" id="GO:0005886">
    <property type="term" value="C:plasma membrane"/>
    <property type="evidence" value="ECO:0007669"/>
    <property type="project" value="UniProtKB-SubCell"/>
</dbReference>
<dbReference type="InterPro" id="IPR019823">
    <property type="entry name" value="Mechanosensitive_channel_CS"/>
</dbReference>
<evidence type="ECO:0000256" key="3">
    <source>
        <dbReference type="ARBA" id="ARBA00022448"/>
    </source>
</evidence>
<dbReference type="GO" id="GO:0008381">
    <property type="term" value="F:mechanosensitive monoatomic ion channel activity"/>
    <property type="evidence" value="ECO:0007669"/>
    <property type="project" value="UniProtKB-UniRule"/>
</dbReference>
<dbReference type="NCBIfam" id="TIGR00220">
    <property type="entry name" value="mscL"/>
    <property type="match status" value="1"/>
</dbReference>
<dbReference type="EMBL" id="FUYE01000008">
    <property type="protein sequence ID" value="SKA98373.1"/>
    <property type="molecule type" value="Genomic_DNA"/>
</dbReference>
<keyword evidence="5 10" id="KW-0812">Transmembrane</keyword>
<name>A0A1T4Y9J6_9BACT</name>
<dbReference type="OrthoDB" id="9810350at2"/>
<comment type="function">
    <text evidence="10">Channel that opens in response to stretch forces in the membrane lipid bilayer. May participate in the regulation of osmotic pressure changes within the cell.</text>
</comment>